<evidence type="ECO:0000256" key="1">
    <source>
        <dbReference type="SAM" id="MobiDB-lite"/>
    </source>
</evidence>
<evidence type="ECO:0000313" key="3">
    <source>
        <dbReference type="Proteomes" id="UP001500620"/>
    </source>
</evidence>
<evidence type="ECO:0008006" key="4">
    <source>
        <dbReference type="Google" id="ProtNLM"/>
    </source>
</evidence>
<evidence type="ECO:0000313" key="2">
    <source>
        <dbReference type="EMBL" id="GAA4262766.1"/>
    </source>
</evidence>
<accession>A0ABP8DS63</accession>
<name>A0ABP8DS63_9ACTN</name>
<sequence>MPTHTSRPRSRPSRRPQRRSWPNTPLDAAQRAFDLLVCPPAPLAFDGRGFTGLPDRILPLDALKKLLIDDATPRSVRDAVWRELVVRARRDGPAWVIAAVGIAMPGLRRTAGRLGRGWPGDSSDRDSELLTGFVDRLRSIDLRDTRIVGKLLDAGARAVKAAREREAASDAIRVRSIWSMPPQQPWDHPDWVLTRAVAQAVIDPDEYLLIAATRLDQVALATVADKLGISVALAAAWRRKAERRLAAAIRAGELDWVPLVPLMQGSPDPHAFDGLPVDHARDGSAPVVAEPVHGGGS</sequence>
<feature type="region of interest" description="Disordered" evidence="1">
    <location>
        <begin position="1"/>
        <end position="24"/>
    </location>
</feature>
<dbReference type="Proteomes" id="UP001500620">
    <property type="component" value="Unassembled WGS sequence"/>
</dbReference>
<protein>
    <recommendedName>
        <fullName evidence="4">Sigma-70 family RNA polymerase sigma factor</fullName>
    </recommendedName>
</protein>
<gene>
    <name evidence="2" type="ORF">GCM10022255_101230</name>
</gene>
<feature type="compositionally biased region" description="Basic residues" evidence="1">
    <location>
        <begin position="1"/>
        <end position="18"/>
    </location>
</feature>
<comment type="caution">
    <text evidence="2">The sequence shown here is derived from an EMBL/GenBank/DDBJ whole genome shotgun (WGS) entry which is preliminary data.</text>
</comment>
<dbReference type="EMBL" id="BAABAT010000055">
    <property type="protein sequence ID" value="GAA4262766.1"/>
    <property type="molecule type" value="Genomic_DNA"/>
</dbReference>
<dbReference type="RefSeq" id="WP_345140649.1">
    <property type="nucleotide sequence ID" value="NZ_BAABAT010000055.1"/>
</dbReference>
<proteinExistence type="predicted"/>
<keyword evidence="3" id="KW-1185">Reference proteome</keyword>
<organism evidence="2 3">
    <name type="scientific">Dactylosporangium darangshiense</name>
    <dbReference type="NCBI Taxonomy" id="579108"/>
    <lineage>
        <taxon>Bacteria</taxon>
        <taxon>Bacillati</taxon>
        <taxon>Actinomycetota</taxon>
        <taxon>Actinomycetes</taxon>
        <taxon>Micromonosporales</taxon>
        <taxon>Micromonosporaceae</taxon>
        <taxon>Dactylosporangium</taxon>
    </lineage>
</organism>
<reference evidence="3" key="1">
    <citation type="journal article" date="2019" name="Int. J. Syst. Evol. Microbiol.">
        <title>The Global Catalogue of Microorganisms (GCM) 10K type strain sequencing project: providing services to taxonomists for standard genome sequencing and annotation.</title>
        <authorList>
            <consortium name="The Broad Institute Genomics Platform"/>
            <consortium name="The Broad Institute Genome Sequencing Center for Infectious Disease"/>
            <person name="Wu L."/>
            <person name="Ma J."/>
        </authorList>
    </citation>
    <scope>NUCLEOTIDE SEQUENCE [LARGE SCALE GENOMIC DNA]</scope>
    <source>
        <strain evidence="3">JCM 17441</strain>
    </source>
</reference>